<sequence length="377" mass="44219">MVPDNSPIHVAMMAVGSRHLPKIFTLVKNILYYQGRIHPQMNGCNLSVATISTSQCETSEPEEPNPLHIHLITDKESRAAVIDYFYPMHLARFQLHFYDFGSLHDIINYVPDELFNPRERKWKRRCRTWLPTRFCKWINTFAKVSHSNWTILKVAWPEILPHSVNKILAIDTDVIFNQNIRNLWNHFCRFNSTQMVGGVFEMTESLKEHMDSPEQPMIGNGFNSGVLLLDLQKMRHQNWASIWRETVVNINATDRTLPFPDQKIYNVIMYRKRHYFYEITCEWNIVITKKAPLTICPVAWIVGVPNRRNCLIPAGSVLRLAGVIHHCDKPKPGDIPNEGFRNRSPVKTVKLFRYQDMHSTFREVYYAFEQMDKRCFI</sequence>
<dbReference type="GO" id="GO:0000139">
    <property type="term" value="C:Golgi membrane"/>
    <property type="evidence" value="ECO:0007669"/>
    <property type="project" value="UniProtKB-SubCell"/>
</dbReference>
<evidence type="ECO:0000256" key="3">
    <source>
        <dbReference type="ARBA" id="ARBA00022968"/>
    </source>
</evidence>
<evidence type="ECO:0000256" key="2">
    <source>
        <dbReference type="ARBA" id="ARBA00022692"/>
    </source>
</evidence>
<dbReference type="AlphaFoldDB" id="A0AAV2T1B7"/>
<evidence type="ECO:0000313" key="9">
    <source>
        <dbReference type="Proteomes" id="UP001497525"/>
    </source>
</evidence>
<dbReference type="EMBL" id="CAXLJL010000079">
    <property type="protein sequence ID" value="CAL5130974.1"/>
    <property type="molecule type" value="Genomic_DNA"/>
</dbReference>
<evidence type="ECO:0000256" key="4">
    <source>
        <dbReference type="ARBA" id="ARBA00022989"/>
    </source>
</evidence>
<keyword evidence="7" id="KW-0325">Glycoprotein</keyword>
<reference evidence="8" key="1">
    <citation type="submission" date="2024-06" db="EMBL/GenBank/DDBJ databases">
        <authorList>
            <person name="Liu X."/>
            <person name="Lenzi L."/>
            <person name="Haldenby T S."/>
            <person name="Uol C."/>
        </authorList>
    </citation>
    <scope>NUCLEOTIDE SEQUENCE</scope>
</reference>
<keyword evidence="4" id="KW-1133">Transmembrane helix</keyword>
<evidence type="ECO:0000313" key="8">
    <source>
        <dbReference type="EMBL" id="CAL5130974.1"/>
    </source>
</evidence>
<evidence type="ECO:0000256" key="7">
    <source>
        <dbReference type="ARBA" id="ARBA00023180"/>
    </source>
</evidence>
<dbReference type="PANTHER" id="PTHR12270">
    <property type="entry name" value="GLYCOSYLTRANSFERASE-RELATED"/>
    <property type="match status" value="1"/>
</dbReference>
<keyword evidence="3" id="KW-0735">Signal-anchor</keyword>
<organism evidence="8 9">
    <name type="scientific">Calicophoron daubneyi</name>
    <name type="common">Rumen fluke</name>
    <name type="synonym">Paramphistomum daubneyi</name>
    <dbReference type="NCBI Taxonomy" id="300641"/>
    <lineage>
        <taxon>Eukaryota</taxon>
        <taxon>Metazoa</taxon>
        <taxon>Spiralia</taxon>
        <taxon>Lophotrochozoa</taxon>
        <taxon>Platyhelminthes</taxon>
        <taxon>Trematoda</taxon>
        <taxon>Digenea</taxon>
        <taxon>Plagiorchiida</taxon>
        <taxon>Pronocephalata</taxon>
        <taxon>Paramphistomoidea</taxon>
        <taxon>Paramphistomidae</taxon>
        <taxon>Calicophoron</taxon>
    </lineage>
</organism>
<dbReference type="GO" id="GO:0015020">
    <property type="term" value="F:glucuronosyltransferase activity"/>
    <property type="evidence" value="ECO:0007669"/>
    <property type="project" value="TreeGrafter"/>
</dbReference>
<dbReference type="GO" id="GO:0042285">
    <property type="term" value="F:xylosyltransferase activity"/>
    <property type="evidence" value="ECO:0007669"/>
    <property type="project" value="TreeGrafter"/>
</dbReference>
<name>A0AAV2T1B7_CALDB</name>
<accession>A0AAV2T1B7</accession>
<gene>
    <name evidence="8" type="ORF">CDAUBV1_LOCUS3172</name>
</gene>
<proteinExistence type="predicted"/>
<dbReference type="InterPro" id="IPR029044">
    <property type="entry name" value="Nucleotide-diphossugar_trans"/>
</dbReference>
<dbReference type="InterPro" id="IPR002495">
    <property type="entry name" value="Glyco_trans_8"/>
</dbReference>
<evidence type="ECO:0000256" key="6">
    <source>
        <dbReference type="ARBA" id="ARBA00023136"/>
    </source>
</evidence>
<keyword evidence="2" id="KW-0812">Transmembrane</keyword>
<dbReference type="SUPFAM" id="SSF53448">
    <property type="entry name" value="Nucleotide-diphospho-sugar transferases"/>
    <property type="match status" value="1"/>
</dbReference>
<dbReference type="Gene3D" id="3.90.550.10">
    <property type="entry name" value="Spore Coat Polysaccharide Biosynthesis Protein SpsA, Chain A"/>
    <property type="match status" value="1"/>
</dbReference>
<protein>
    <submittedName>
        <fullName evidence="8">Uncharacterized protein</fullName>
    </submittedName>
</protein>
<comment type="caution">
    <text evidence="8">The sequence shown here is derived from an EMBL/GenBank/DDBJ whole genome shotgun (WGS) entry which is preliminary data.</text>
</comment>
<dbReference type="Pfam" id="PF01501">
    <property type="entry name" value="Glyco_transf_8"/>
    <property type="match status" value="1"/>
</dbReference>
<dbReference type="InterPro" id="IPR051292">
    <property type="entry name" value="Xyl/GlcA_transferase"/>
</dbReference>
<dbReference type="PANTHER" id="PTHR12270:SF25">
    <property type="entry name" value="GLYCOSYLTRANSFERASE-LIKE PROTEIN LARGE"/>
    <property type="match status" value="1"/>
</dbReference>
<evidence type="ECO:0000256" key="5">
    <source>
        <dbReference type="ARBA" id="ARBA00023034"/>
    </source>
</evidence>
<keyword evidence="5" id="KW-0333">Golgi apparatus</keyword>
<evidence type="ECO:0000256" key="1">
    <source>
        <dbReference type="ARBA" id="ARBA00004323"/>
    </source>
</evidence>
<comment type="subcellular location">
    <subcellularLocation>
        <location evidence="1">Golgi apparatus membrane</location>
        <topology evidence="1">Single-pass type II membrane protein</topology>
    </subcellularLocation>
</comment>
<dbReference type="GO" id="GO:0035269">
    <property type="term" value="P:protein O-linked glycosylation via mannose"/>
    <property type="evidence" value="ECO:0007669"/>
    <property type="project" value="TreeGrafter"/>
</dbReference>
<dbReference type="Proteomes" id="UP001497525">
    <property type="component" value="Unassembled WGS sequence"/>
</dbReference>
<keyword evidence="6" id="KW-0472">Membrane</keyword>